<evidence type="ECO:0000313" key="6">
    <source>
        <dbReference type="EMBL" id="MDR7300272.1"/>
    </source>
</evidence>
<dbReference type="InterPro" id="IPR012074">
    <property type="entry name" value="GAF_ANTAR"/>
</dbReference>
<comment type="caution">
    <text evidence="6">The sequence shown here is derived from an EMBL/GenBank/DDBJ whole genome shotgun (WGS) entry which is preliminary data.</text>
</comment>
<dbReference type="Gene3D" id="3.30.450.40">
    <property type="match status" value="1"/>
</dbReference>
<dbReference type="InterPro" id="IPR003018">
    <property type="entry name" value="GAF"/>
</dbReference>
<proteinExistence type="predicted"/>
<organism evidence="6 7">
    <name type="scientific">Haloactinomyces albus</name>
    <dbReference type="NCBI Taxonomy" id="1352928"/>
    <lineage>
        <taxon>Bacteria</taxon>
        <taxon>Bacillati</taxon>
        <taxon>Actinomycetota</taxon>
        <taxon>Actinomycetes</taxon>
        <taxon>Actinopolysporales</taxon>
        <taxon>Actinopolysporaceae</taxon>
        <taxon>Haloactinomyces</taxon>
    </lineage>
</organism>
<dbReference type="SUPFAM" id="SSF55781">
    <property type="entry name" value="GAF domain-like"/>
    <property type="match status" value="1"/>
</dbReference>
<evidence type="ECO:0000313" key="7">
    <source>
        <dbReference type="Proteomes" id="UP001180845"/>
    </source>
</evidence>
<dbReference type="PROSITE" id="PS50921">
    <property type="entry name" value="ANTAR"/>
    <property type="match status" value="1"/>
</dbReference>
<gene>
    <name evidence="6" type="ORF">JOF55_000453</name>
</gene>
<dbReference type="Pfam" id="PF03861">
    <property type="entry name" value="ANTAR"/>
    <property type="match status" value="1"/>
</dbReference>
<evidence type="ECO:0000256" key="2">
    <source>
        <dbReference type="ARBA" id="ARBA00022777"/>
    </source>
</evidence>
<dbReference type="SMART" id="SM01012">
    <property type="entry name" value="ANTAR"/>
    <property type="match status" value="1"/>
</dbReference>
<dbReference type="GO" id="GO:0016301">
    <property type="term" value="F:kinase activity"/>
    <property type="evidence" value="ECO:0007669"/>
    <property type="project" value="UniProtKB-KW"/>
</dbReference>
<dbReference type="InterPro" id="IPR029016">
    <property type="entry name" value="GAF-like_dom_sf"/>
</dbReference>
<evidence type="ECO:0000256" key="3">
    <source>
        <dbReference type="ARBA" id="ARBA00023015"/>
    </source>
</evidence>
<dbReference type="SUPFAM" id="SSF52172">
    <property type="entry name" value="CheY-like"/>
    <property type="match status" value="1"/>
</dbReference>
<evidence type="ECO:0000256" key="4">
    <source>
        <dbReference type="ARBA" id="ARBA00023163"/>
    </source>
</evidence>
<keyword evidence="3" id="KW-0805">Transcription regulation</keyword>
<dbReference type="Gene3D" id="1.10.10.10">
    <property type="entry name" value="Winged helix-like DNA-binding domain superfamily/Winged helix DNA-binding domain"/>
    <property type="match status" value="1"/>
</dbReference>
<dbReference type="GO" id="GO:0003723">
    <property type="term" value="F:RNA binding"/>
    <property type="evidence" value="ECO:0007669"/>
    <property type="project" value="InterPro"/>
</dbReference>
<dbReference type="SMART" id="SM00065">
    <property type="entry name" value="GAF"/>
    <property type="match status" value="1"/>
</dbReference>
<dbReference type="AlphaFoldDB" id="A0AAE3Z8F3"/>
<evidence type="ECO:0000256" key="1">
    <source>
        <dbReference type="ARBA" id="ARBA00022679"/>
    </source>
</evidence>
<feature type="domain" description="ANTAR" evidence="5">
    <location>
        <begin position="159"/>
        <end position="220"/>
    </location>
</feature>
<dbReference type="RefSeq" id="WP_310268765.1">
    <property type="nucleotide sequence ID" value="NZ_JAVDXW010000001.1"/>
</dbReference>
<keyword evidence="1" id="KW-0808">Transferase</keyword>
<dbReference type="InterPro" id="IPR011006">
    <property type="entry name" value="CheY-like_superfamily"/>
</dbReference>
<keyword evidence="7" id="KW-1185">Reference proteome</keyword>
<evidence type="ECO:0000259" key="5">
    <source>
        <dbReference type="PROSITE" id="PS50921"/>
    </source>
</evidence>
<protein>
    <submittedName>
        <fullName evidence="6">Transcriptional regulator with GAF, ATPase, and Fis domain</fullName>
    </submittedName>
</protein>
<accession>A0AAE3Z8F3</accession>
<dbReference type="EMBL" id="JAVDXW010000001">
    <property type="protein sequence ID" value="MDR7300272.1"/>
    <property type="molecule type" value="Genomic_DNA"/>
</dbReference>
<dbReference type="InterPro" id="IPR005561">
    <property type="entry name" value="ANTAR"/>
</dbReference>
<name>A0AAE3Z8F3_9ACTN</name>
<dbReference type="Proteomes" id="UP001180845">
    <property type="component" value="Unassembled WGS sequence"/>
</dbReference>
<sequence>MDDVDTLASSLAHVSRDLLAQSSAQATLNKIVEHTVELIDGCDDCGLLLMRAGGVESPAQTSDRVRKSDQAQAELGEGPCFDAAREGTTYRVDDMAAEDRWPRYAPRARELGIASMMGFQLFTSEDTLGALNLYSNRANAFTERSRQVGWIFASHAAMALSTARMGEQLETTVETRRDIGEAMGIVTEQYRTTHEDAFGLLQKSAQDYAITVREAARIVTRTGELPRRD</sequence>
<reference evidence="6" key="1">
    <citation type="submission" date="2023-07" db="EMBL/GenBank/DDBJ databases">
        <title>Sequencing the genomes of 1000 actinobacteria strains.</title>
        <authorList>
            <person name="Klenk H.-P."/>
        </authorList>
    </citation>
    <scope>NUCLEOTIDE SEQUENCE</scope>
    <source>
        <strain evidence="6">DSM 45977</strain>
    </source>
</reference>
<keyword evidence="2" id="KW-0418">Kinase</keyword>
<dbReference type="InterPro" id="IPR036388">
    <property type="entry name" value="WH-like_DNA-bd_sf"/>
</dbReference>
<keyword evidence="4" id="KW-0804">Transcription</keyword>
<dbReference type="PIRSF" id="PIRSF036625">
    <property type="entry name" value="GAF_ANTAR"/>
    <property type="match status" value="1"/>
</dbReference>
<dbReference type="Pfam" id="PF13185">
    <property type="entry name" value="GAF_2"/>
    <property type="match status" value="1"/>
</dbReference>